<protein>
    <submittedName>
        <fullName evidence="1">Uncharacterized protein</fullName>
    </submittedName>
</protein>
<keyword evidence="2" id="KW-1185">Reference proteome</keyword>
<gene>
    <name evidence="1" type="ORF">DSO57_1005812</name>
</gene>
<proteinExistence type="predicted"/>
<name>A0ACC2TII9_9FUNG</name>
<accession>A0ACC2TII9</accession>
<sequence length="91" mass="10457">MMFSFHKRVISTILTEDQSEWQCIISSHVKYHNGELLARTSPTSYYIAPFLVARGIVYFMSQSRVDPIKLFLVTLSRATRLQSVVLGYKAL</sequence>
<organism evidence="1 2">
    <name type="scientific">Entomophthora muscae</name>
    <dbReference type="NCBI Taxonomy" id="34485"/>
    <lineage>
        <taxon>Eukaryota</taxon>
        <taxon>Fungi</taxon>
        <taxon>Fungi incertae sedis</taxon>
        <taxon>Zoopagomycota</taxon>
        <taxon>Entomophthoromycotina</taxon>
        <taxon>Entomophthoromycetes</taxon>
        <taxon>Entomophthorales</taxon>
        <taxon>Entomophthoraceae</taxon>
        <taxon>Entomophthora</taxon>
    </lineage>
</organism>
<dbReference type="Proteomes" id="UP001165960">
    <property type="component" value="Unassembled WGS sequence"/>
</dbReference>
<comment type="caution">
    <text evidence="1">The sequence shown here is derived from an EMBL/GenBank/DDBJ whole genome shotgun (WGS) entry which is preliminary data.</text>
</comment>
<dbReference type="EMBL" id="QTSX02002856">
    <property type="protein sequence ID" value="KAJ9074494.1"/>
    <property type="molecule type" value="Genomic_DNA"/>
</dbReference>
<evidence type="ECO:0000313" key="2">
    <source>
        <dbReference type="Proteomes" id="UP001165960"/>
    </source>
</evidence>
<evidence type="ECO:0000313" key="1">
    <source>
        <dbReference type="EMBL" id="KAJ9074494.1"/>
    </source>
</evidence>
<reference evidence="1" key="1">
    <citation type="submission" date="2022-04" db="EMBL/GenBank/DDBJ databases">
        <title>Genome of the entomopathogenic fungus Entomophthora muscae.</title>
        <authorList>
            <person name="Elya C."/>
            <person name="Lovett B.R."/>
            <person name="Lee E."/>
            <person name="Macias A.M."/>
            <person name="Hajek A.E."/>
            <person name="De Bivort B.L."/>
            <person name="Kasson M.T."/>
            <person name="De Fine Licht H.H."/>
            <person name="Stajich J.E."/>
        </authorList>
    </citation>
    <scope>NUCLEOTIDE SEQUENCE</scope>
    <source>
        <strain evidence="1">Berkeley</strain>
    </source>
</reference>